<dbReference type="OrthoDB" id="9760250at2"/>
<keyword evidence="4" id="KW-1185">Reference proteome</keyword>
<protein>
    <submittedName>
        <fullName evidence="3">Terminase</fullName>
    </submittedName>
</protein>
<dbReference type="InterPro" id="IPR046461">
    <property type="entry name" value="TerL_ATPase"/>
</dbReference>
<feature type="domain" description="Terminase large subunit-like endonuclease" evidence="2">
    <location>
        <begin position="257"/>
        <end position="537"/>
    </location>
</feature>
<evidence type="ECO:0000313" key="3">
    <source>
        <dbReference type="EMBL" id="OLN21896.1"/>
    </source>
</evidence>
<organism evidence="3 4">
    <name type="scientific">Domibacillus antri</name>
    <dbReference type="NCBI Taxonomy" id="1714264"/>
    <lineage>
        <taxon>Bacteria</taxon>
        <taxon>Bacillati</taxon>
        <taxon>Bacillota</taxon>
        <taxon>Bacilli</taxon>
        <taxon>Bacillales</taxon>
        <taxon>Bacillaceae</taxon>
        <taxon>Domibacillus</taxon>
    </lineage>
</organism>
<comment type="caution">
    <text evidence="3">The sequence shown here is derived from an EMBL/GenBank/DDBJ whole genome shotgun (WGS) entry which is preliminary data.</text>
</comment>
<dbReference type="Pfam" id="PF20441">
    <property type="entry name" value="TerL_nuclease"/>
    <property type="match status" value="1"/>
</dbReference>
<accession>A0A1Q8Q3G7</accession>
<dbReference type="Pfam" id="PF03354">
    <property type="entry name" value="TerL_ATPase"/>
    <property type="match status" value="1"/>
</dbReference>
<gene>
    <name evidence="3" type="ORF">BTO30_12420</name>
</gene>
<feature type="domain" description="Terminase large subunit-like ATPase" evidence="1">
    <location>
        <begin position="73"/>
        <end position="243"/>
    </location>
</feature>
<dbReference type="RefSeq" id="WP_075399056.1">
    <property type="nucleotide sequence ID" value="NZ_MSDU01000028.1"/>
</dbReference>
<evidence type="ECO:0000259" key="1">
    <source>
        <dbReference type="Pfam" id="PF03354"/>
    </source>
</evidence>
<dbReference type="EMBL" id="MSDU01000028">
    <property type="protein sequence ID" value="OLN21896.1"/>
    <property type="molecule type" value="Genomic_DNA"/>
</dbReference>
<name>A0A1Q8Q3G7_9BACI</name>
<dbReference type="PANTHER" id="PTHR41287">
    <property type="match status" value="1"/>
</dbReference>
<dbReference type="InterPro" id="IPR046462">
    <property type="entry name" value="TerL_nuclease"/>
</dbReference>
<reference evidence="3 4" key="1">
    <citation type="submission" date="2016-12" db="EMBL/GenBank/DDBJ databases">
        <title>Domibacillus antri genome sequencing.</title>
        <authorList>
            <person name="Verma A."/>
            <person name="Krishnamurthi S."/>
        </authorList>
    </citation>
    <scope>NUCLEOTIDE SEQUENCE [LARGE SCALE GENOMIC DNA]</scope>
    <source>
        <strain evidence="3 4">XD80</strain>
    </source>
</reference>
<dbReference type="STRING" id="1714264.BTO30_12420"/>
<dbReference type="Proteomes" id="UP000185568">
    <property type="component" value="Unassembled WGS sequence"/>
</dbReference>
<dbReference type="AlphaFoldDB" id="A0A1Q8Q3G7"/>
<dbReference type="InterPro" id="IPR027417">
    <property type="entry name" value="P-loop_NTPase"/>
</dbReference>
<proteinExistence type="predicted"/>
<dbReference type="Gene3D" id="3.40.50.300">
    <property type="entry name" value="P-loop containing nucleotide triphosphate hydrolases"/>
    <property type="match status" value="1"/>
</dbReference>
<evidence type="ECO:0000259" key="2">
    <source>
        <dbReference type="Pfam" id="PF20441"/>
    </source>
</evidence>
<sequence>MIEFEEYFGGIYDGKIVACEKMKRVSAMLLEQYQNPKEFHFDLSIANKHIEFIERFCKLPSGKIGQPLKLELFQKARLQATFGFVDDNDLRQYNEVLIIEARKNGKTTETAAVEIDLLVNDNEGSPQIYNVATMLEQAKLGFNAAHKMIQQSPLLSKHIRKRSNDLYFPHNFGFIKALASNTNSLDGLDVHGATIDELSAIKNRDVYDLVKQAMGARRQPLLFTITTNGFVREGIFDAQYQYATDLLYGKLKEPNSRFLPFIYELDSRDEWDNEEAWIKANPGLGTIKSVDYLRQMVQKAKDDPSFRPTVMVKDFNMKENAASTWLTWEEIENETRFDFDKMGFRYCIGGFDAADSVDLNAAKALCMRPNDPNIYLKSMYWMPEDALNQMTQDGNRNERDGVPYLLWERKGLIRTYPGNKVDKKVFLDWFRELRDEHDLYVLYIGYDPWHIDDTLLREFKAEFGPNAMIPIRQGPATMSQPLKELKADLAAHRIVHNGNPIDMWNLANVEIKSDINGNIQLVKGMDPRKRIDGTVALACGYIVLRDKRDEYQNMI</sequence>
<dbReference type="PANTHER" id="PTHR41287:SF1">
    <property type="entry name" value="PROTEIN YMFN"/>
    <property type="match status" value="1"/>
</dbReference>
<dbReference type="GO" id="GO:0004519">
    <property type="term" value="F:endonuclease activity"/>
    <property type="evidence" value="ECO:0007669"/>
    <property type="project" value="InterPro"/>
</dbReference>
<dbReference type="InterPro" id="IPR005021">
    <property type="entry name" value="Terminase_largesu-like"/>
</dbReference>
<evidence type="ECO:0000313" key="4">
    <source>
        <dbReference type="Proteomes" id="UP000185568"/>
    </source>
</evidence>